<feature type="region of interest" description="Disordered" evidence="1">
    <location>
        <begin position="1"/>
        <end position="42"/>
    </location>
</feature>
<keyword evidence="2" id="KW-0812">Transmembrane</keyword>
<dbReference type="KEGG" id="sla:SERLADRAFT_478327"/>
<dbReference type="RefSeq" id="XP_007323320.1">
    <property type="nucleotide sequence ID" value="XM_007323258.1"/>
</dbReference>
<organism>
    <name type="scientific">Serpula lacrymans var. lacrymans (strain S7.9)</name>
    <name type="common">Dry rot fungus</name>
    <dbReference type="NCBI Taxonomy" id="578457"/>
    <lineage>
        <taxon>Eukaryota</taxon>
        <taxon>Fungi</taxon>
        <taxon>Dikarya</taxon>
        <taxon>Basidiomycota</taxon>
        <taxon>Agaricomycotina</taxon>
        <taxon>Agaricomycetes</taxon>
        <taxon>Agaricomycetidae</taxon>
        <taxon>Boletales</taxon>
        <taxon>Coniophorineae</taxon>
        <taxon>Serpulaceae</taxon>
        <taxon>Serpula</taxon>
    </lineage>
</organism>
<dbReference type="GeneID" id="18821148"/>
<dbReference type="SUPFAM" id="SSF103473">
    <property type="entry name" value="MFS general substrate transporter"/>
    <property type="match status" value="1"/>
</dbReference>
<sequence length="229" mass="25455">MRSRSLPRAQPKTVKESRPDPPSTPAATKTTPQRPPLPHATTSQMNTEYVNMLLALDGIPRLHNMYASFFTWILLAGFVLFPGTFTTWQEKGQQQGLGSTVTELINAVQDVPLYIIAWICTGIGAAGMLWLWWRWRNNYVWIVNRIFVPGLLNSLAGIISTITSVYGGHQGEFTTTSKSTIIVTAAVALVCGVLTGWYQFWKLRLVKKQHDKEVGRELTGKHGEGVLSG</sequence>
<dbReference type="Proteomes" id="UP000008064">
    <property type="component" value="Unassembled WGS sequence"/>
</dbReference>
<feature type="transmembrane region" description="Helical" evidence="2">
    <location>
        <begin position="69"/>
        <end position="88"/>
    </location>
</feature>
<name>F8PAP7_SERL9</name>
<reference evidence="3" key="1">
    <citation type="submission" date="2011-04" db="EMBL/GenBank/DDBJ databases">
        <title>Evolution of plant cell wall degrading machinery underlies the functional diversity of forest fungi.</title>
        <authorList>
            <consortium name="US DOE Joint Genome Institute (JGI-PGF)"/>
            <person name="Eastwood D.C."/>
            <person name="Floudas D."/>
            <person name="Binder M."/>
            <person name="Majcherczyk A."/>
            <person name="Schneider P."/>
            <person name="Aerts A."/>
            <person name="Asiegbu F.O."/>
            <person name="Baker S.E."/>
            <person name="Barry K."/>
            <person name="Bendiksby M."/>
            <person name="Blumentritt M."/>
            <person name="Coutinho P.M."/>
            <person name="Cullen D."/>
            <person name="Cullen D."/>
            <person name="Gathman A."/>
            <person name="Goodell B."/>
            <person name="Henrissat B."/>
            <person name="Ihrmark K."/>
            <person name="Kauserud H."/>
            <person name="Kohler A."/>
            <person name="LaButti K."/>
            <person name="Lapidus A."/>
            <person name="Lavin J.L."/>
            <person name="Lee Y.-H."/>
            <person name="Lindquist E."/>
            <person name="Lilly W."/>
            <person name="Lucas S."/>
            <person name="Morin E."/>
            <person name="Murat C."/>
            <person name="Oguiza J.A."/>
            <person name="Park J."/>
            <person name="Pisabarro A.G."/>
            <person name="Riley R."/>
            <person name="Rosling A."/>
            <person name="Salamov A."/>
            <person name="Schmidt O."/>
            <person name="Schmutz J."/>
            <person name="Skrede I."/>
            <person name="Stenlid J."/>
            <person name="Wiebenga A."/>
            <person name="Xie X."/>
            <person name="Kues U."/>
            <person name="Hibbett D.S."/>
            <person name="Hoffmeister D."/>
            <person name="Hogberg N."/>
            <person name="Martin F."/>
            <person name="Grigoriev I.V."/>
            <person name="Watkinson S.C."/>
        </authorList>
    </citation>
    <scope>NUCLEOTIDE SEQUENCE</scope>
    <source>
        <strain evidence="3">S7.9</strain>
    </source>
</reference>
<evidence type="ECO:0000256" key="2">
    <source>
        <dbReference type="SAM" id="Phobius"/>
    </source>
</evidence>
<dbReference type="EMBL" id="GL945442">
    <property type="protein sequence ID" value="EGO19885.1"/>
    <property type="molecule type" value="Genomic_DNA"/>
</dbReference>
<gene>
    <name evidence="3" type="ORF">SERLADRAFT_478327</name>
</gene>
<protein>
    <submittedName>
        <fullName evidence="3">Uncharacterized protein</fullName>
    </submittedName>
</protein>
<evidence type="ECO:0000313" key="3">
    <source>
        <dbReference type="EMBL" id="EGO19885.1"/>
    </source>
</evidence>
<keyword evidence="2" id="KW-0472">Membrane</keyword>
<proteinExistence type="predicted"/>
<feature type="transmembrane region" description="Helical" evidence="2">
    <location>
        <begin position="145"/>
        <end position="167"/>
    </location>
</feature>
<keyword evidence="2" id="KW-1133">Transmembrane helix</keyword>
<feature type="transmembrane region" description="Helical" evidence="2">
    <location>
        <begin position="179"/>
        <end position="200"/>
    </location>
</feature>
<feature type="transmembrane region" description="Helical" evidence="2">
    <location>
        <begin position="113"/>
        <end position="133"/>
    </location>
</feature>
<accession>F8PAP7</accession>
<dbReference type="OrthoDB" id="3254104at2759"/>
<dbReference type="AlphaFoldDB" id="F8PAP7"/>
<dbReference type="InterPro" id="IPR036259">
    <property type="entry name" value="MFS_trans_sf"/>
</dbReference>
<evidence type="ECO:0000256" key="1">
    <source>
        <dbReference type="SAM" id="MobiDB-lite"/>
    </source>
</evidence>
<dbReference type="HOGENOM" id="CLU_037457_1_0_1"/>